<dbReference type="Proteomes" id="UP001216150">
    <property type="component" value="Unassembled WGS sequence"/>
</dbReference>
<protein>
    <recommendedName>
        <fullName evidence="2">MACPF-like domain-containing protein</fullName>
    </recommendedName>
</protein>
<dbReference type="EMBL" id="JAQJAC010000001">
    <property type="protein sequence ID" value="KAJ5599529.1"/>
    <property type="molecule type" value="Genomic_DNA"/>
</dbReference>
<name>A0AAD6E2Y6_9EURO</name>
<proteinExistence type="predicted"/>
<evidence type="ECO:0000313" key="3">
    <source>
        <dbReference type="EMBL" id="KAJ5599529.1"/>
    </source>
</evidence>
<dbReference type="InterPro" id="IPR054586">
    <property type="entry name" value="MACPF_1_fungal"/>
</dbReference>
<sequence length="845" mass="93185">MLYTGGTPGPFRAIYATATVTKKEGTAMKTVPTPTKMPPKKSQKRPAADEATTPRLQKRKIDGKDVAQPQVLINVNMVTKTGESSLTHCITLNGGSFNKDTVTLKNIRQLLIKEKALTLSRYGCAFCTPEGAQIGNQTSFVDYLSLLGQAPAKKEDQTPKEGSPVPESDLPADPEKEVDPSGKGQQNFTEYNIYLQEKKKYEINKDVLGLIKDGVDVKPGEAPKLPDQDKIEHLSRLYDASKVIATSGGELPNPAQMSEKDWHAVARMNSLLNAHRFVFTQPESDEETKTQASKPAADADAGVNGRQLIFRRIEKAPYSAFEIAPRTFGLHEVSNDVTKSDDDDDEEPQEISLRIPRFIVADDSYVDTYETQSSIQSSMAQSSFAQTEVEAGAGGGAFGFSAAVSAGFSHSQTNALASGKSEEQKAMNVTYNFPRVIVHLDPRSVTLTTECRKDLQEVINSQKTSMLLAFHQRYGHFFATRVELGGRLFSSEKYEMLGTQDKTEASQAMKASAKASFSSSHIEASSKASHEDQDISKAEQKKRSLAGNVSWQAQGGNTLLCNNPPEWVPTVAPFLNWRVVKQEDVVPLAQFIGQIPGFGHVPREFKYITDVDKKLVNLDIKFQLVSRKGASDQYLSFPDDPEGHDLSKGYIDFMRGANPGSNSDSQSDSAAAFNAWSKACGEMKKKIKSAGISLAPLKVQAADESSDFQVEVGTYLAGMPTVLYNHWYKLYNKKLGKYVTAFKCSNTPLEFGYTAFGYGDASQAIFFKFISTEGKVNGVERDQVGELAVISQKDEEWGKLSLRYHDSDAKNPTSGICTVKQELKDRLFQRYHEKLTPGHWKFQIN</sequence>
<gene>
    <name evidence="3" type="ORF">N7450_000596</name>
</gene>
<feature type="region of interest" description="Disordered" evidence="1">
    <location>
        <begin position="152"/>
        <end position="187"/>
    </location>
</feature>
<reference evidence="3 4" key="1">
    <citation type="journal article" date="2023" name="IMA Fungus">
        <title>Comparative genomic study of the Penicillium genus elucidates a diverse pangenome and 15 lateral gene transfer events.</title>
        <authorList>
            <person name="Petersen C."/>
            <person name="Sorensen T."/>
            <person name="Nielsen M.R."/>
            <person name="Sondergaard T.E."/>
            <person name="Sorensen J.L."/>
            <person name="Fitzpatrick D.A."/>
            <person name="Frisvad J.C."/>
            <person name="Nielsen K.L."/>
        </authorList>
    </citation>
    <scope>NUCLEOTIDE SEQUENCE [LARGE SCALE GENOMIC DNA]</scope>
    <source>
        <strain evidence="3 4">IBT 29057</strain>
    </source>
</reference>
<organism evidence="3 4">
    <name type="scientific">Penicillium hetheringtonii</name>
    <dbReference type="NCBI Taxonomy" id="911720"/>
    <lineage>
        <taxon>Eukaryota</taxon>
        <taxon>Fungi</taxon>
        <taxon>Dikarya</taxon>
        <taxon>Ascomycota</taxon>
        <taxon>Pezizomycotina</taxon>
        <taxon>Eurotiomycetes</taxon>
        <taxon>Eurotiomycetidae</taxon>
        <taxon>Eurotiales</taxon>
        <taxon>Aspergillaceae</taxon>
        <taxon>Penicillium</taxon>
    </lineage>
</organism>
<dbReference type="AlphaFoldDB" id="A0AAD6E2Y6"/>
<dbReference type="Pfam" id="PF22693">
    <property type="entry name" value="MACPF_1"/>
    <property type="match status" value="1"/>
</dbReference>
<feature type="region of interest" description="Disordered" evidence="1">
    <location>
        <begin position="26"/>
        <end position="55"/>
    </location>
</feature>
<evidence type="ECO:0000313" key="4">
    <source>
        <dbReference type="Proteomes" id="UP001216150"/>
    </source>
</evidence>
<evidence type="ECO:0000256" key="1">
    <source>
        <dbReference type="SAM" id="MobiDB-lite"/>
    </source>
</evidence>
<accession>A0AAD6E2Y6</accession>
<evidence type="ECO:0000259" key="2">
    <source>
        <dbReference type="Pfam" id="PF22693"/>
    </source>
</evidence>
<comment type="caution">
    <text evidence="3">The sequence shown here is derived from an EMBL/GenBank/DDBJ whole genome shotgun (WGS) entry which is preliminary data.</text>
</comment>
<feature type="domain" description="MACPF-like" evidence="2">
    <location>
        <begin position="419"/>
        <end position="589"/>
    </location>
</feature>
<keyword evidence="4" id="KW-1185">Reference proteome</keyword>